<dbReference type="Pfam" id="PF08531">
    <property type="entry name" value="Bac_rhamnosid_N"/>
    <property type="match status" value="1"/>
</dbReference>
<accession>A0A2T3HMN5</accession>
<comment type="caution">
    <text evidence="6">The sequence shown here is derived from an EMBL/GenBank/DDBJ whole genome shotgun (WGS) entry which is preliminary data.</text>
</comment>
<dbReference type="PANTHER" id="PTHR33307:SF6">
    <property type="entry name" value="ALPHA-RHAMNOSIDASE (EUROFUNG)-RELATED"/>
    <property type="match status" value="1"/>
</dbReference>
<evidence type="ECO:0000256" key="1">
    <source>
        <dbReference type="ARBA" id="ARBA00001445"/>
    </source>
</evidence>
<keyword evidence="3" id="KW-0378">Hydrolase</keyword>
<dbReference type="InterPro" id="IPR016007">
    <property type="entry name" value="Alpha_rhamnosid"/>
</dbReference>
<dbReference type="Gene3D" id="2.60.420.10">
    <property type="entry name" value="Maltose phosphorylase, domain 3"/>
    <property type="match status" value="1"/>
</dbReference>
<name>A0A2T3HMN5_9SPHI</name>
<dbReference type="PIRSF" id="PIRSF010631">
    <property type="entry name" value="A-rhamnsds"/>
    <property type="match status" value="1"/>
</dbReference>
<dbReference type="SUPFAM" id="SSF49265">
    <property type="entry name" value="Fibronectin type III"/>
    <property type="match status" value="1"/>
</dbReference>
<keyword evidence="4" id="KW-0732">Signal</keyword>
<gene>
    <name evidence="6" type="ORF">C7T94_14360</name>
</gene>
<dbReference type="InterPro" id="IPR036116">
    <property type="entry name" value="FN3_sf"/>
</dbReference>
<evidence type="ECO:0000259" key="5">
    <source>
        <dbReference type="PROSITE" id="PS50853"/>
    </source>
</evidence>
<dbReference type="RefSeq" id="WP_107215967.1">
    <property type="nucleotide sequence ID" value="NZ_KZ686269.1"/>
</dbReference>
<protein>
    <recommendedName>
        <fullName evidence="2">alpha-L-rhamnosidase</fullName>
        <ecNumber evidence="2">3.2.1.40</ecNumber>
    </recommendedName>
</protein>
<evidence type="ECO:0000313" key="7">
    <source>
        <dbReference type="Proteomes" id="UP000240912"/>
    </source>
</evidence>
<keyword evidence="7" id="KW-1185">Reference proteome</keyword>
<dbReference type="EMBL" id="PYLS01000005">
    <property type="protein sequence ID" value="PST83705.1"/>
    <property type="molecule type" value="Genomic_DNA"/>
</dbReference>
<dbReference type="GO" id="GO:0005975">
    <property type="term" value="P:carbohydrate metabolic process"/>
    <property type="evidence" value="ECO:0007669"/>
    <property type="project" value="InterPro"/>
</dbReference>
<dbReference type="PROSITE" id="PS50853">
    <property type="entry name" value="FN3"/>
    <property type="match status" value="1"/>
</dbReference>
<dbReference type="SUPFAM" id="SSF48208">
    <property type="entry name" value="Six-hairpin glycosidases"/>
    <property type="match status" value="1"/>
</dbReference>
<dbReference type="Gene3D" id="1.50.10.10">
    <property type="match status" value="1"/>
</dbReference>
<feature type="domain" description="Fibronectin type-III" evidence="5">
    <location>
        <begin position="35"/>
        <end position="135"/>
    </location>
</feature>
<dbReference type="InterPro" id="IPR013737">
    <property type="entry name" value="Bac_rhamnosid_N"/>
</dbReference>
<dbReference type="Gene3D" id="2.60.120.260">
    <property type="entry name" value="Galactose-binding domain-like"/>
    <property type="match status" value="2"/>
</dbReference>
<sequence>MRNHFISVFSLLFFFSVFAPAAAVQAQKPDIYDLTVNQLTNPLSVDPQGLTFSWKIRAQQKNTRQAGYEIRVSSTATSGKEVWHALRTSEQSVRIPYGGLPLTSKTRYRWQVRVKDNHGQQSAWSAPQHFRTGLQPQDWTAKWITVPGADTAAASPLLRQVFVVKKNVRAATAYITAKGLYEARLNGSRVSDHYFAPGWTSYKNHIQYQVYPLDGQIRKGNNVLALVLGNGWYKGRIGFSHQSKFYGDTRAVRAQLEIEYTDGSSEVITSNENWKTTDGPIRSSDMYDGETYDARQELAGWDRPDFNESDRWKPVRILPEGPERLVGMSGPPVRKHETFKPVKIFKTPLGENVIDFGQNLVGWVTVRARGAAGTKITLSHAEVLDKAGNFYITNLRSAKQQNHYILKGGEAESFEPHFTFQGFRYVKVEGYPGTLRPEDFTAVALYSDMRPTGKFTTSNTLLNQLQHNIQWGQKGNFVDVPTDCPQRDERLGWTGDAQAFASTAAYNMDVSGFFNKWMKDVAADQHANGSVPFVIPNVLNAGDAGATGWADAATIIPWTMYLTYGDKQILASQYTSMKKWVDYMVSQSVDNLWAKGFHFGDWLFYRPNDDNDGRAAVTDKYMIAQTFYANSVQILANTAEVLGKPEEAARYRDLLQKIKSAFVEEYMTPKGKLVSDTQTAYVLALQFDMLPEAFRAQAAKRLVDNVQSYGNHLTTGFLGTPYLCHVLSRFGYQNTAYDLLMQESYPSWLYPVKMGATTIWERWDGIKPDGSFQTADMNSFNHYAYGAIGDWMYKNIAGIRLLEASPGYKTFEISPRPGGKLTNAAAELETVYGPIKSSWTIVDGKFRLDVSIPVNTTASIRLPGSDKTEKVGSGSYHFECAY</sequence>
<reference evidence="6 7" key="1">
    <citation type="submission" date="2018-03" db="EMBL/GenBank/DDBJ databases">
        <authorList>
            <person name="Keele B.F."/>
        </authorList>
    </citation>
    <scope>NUCLEOTIDE SEQUENCE [LARGE SCALE GENOMIC DNA]</scope>
    <source>
        <strain evidence="6 7">YL28-9</strain>
    </source>
</reference>
<comment type="catalytic activity">
    <reaction evidence="1">
        <text>Hydrolysis of terminal non-reducing alpha-L-rhamnose residues in alpha-L-rhamnosides.</text>
        <dbReference type="EC" id="3.2.1.40"/>
    </reaction>
</comment>
<dbReference type="EC" id="3.2.1.40" evidence="2"/>
<feature type="chain" id="PRO_5015418365" description="alpha-L-rhamnosidase" evidence="4">
    <location>
        <begin position="22"/>
        <end position="882"/>
    </location>
</feature>
<dbReference type="Proteomes" id="UP000240912">
    <property type="component" value="Unassembled WGS sequence"/>
</dbReference>
<dbReference type="OrthoDB" id="9766741at2"/>
<dbReference type="Pfam" id="PF05592">
    <property type="entry name" value="Bac_rhamnosid"/>
    <property type="match status" value="1"/>
</dbReference>
<dbReference type="InterPro" id="IPR008902">
    <property type="entry name" value="Rhamnosid_concanavalin"/>
</dbReference>
<evidence type="ECO:0000256" key="2">
    <source>
        <dbReference type="ARBA" id="ARBA00012652"/>
    </source>
</evidence>
<dbReference type="InterPro" id="IPR008928">
    <property type="entry name" value="6-hairpin_glycosidase_sf"/>
</dbReference>
<dbReference type="InterPro" id="IPR012341">
    <property type="entry name" value="6hp_glycosidase-like_sf"/>
</dbReference>
<evidence type="ECO:0000256" key="4">
    <source>
        <dbReference type="SAM" id="SignalP"/>
    </source>
</evidence>
<evidence type="ECO:0000256" key="3">
    <source>
        <dbReference type="ARBA" id="ARBA00022801"/>
    </source>
</evidence>
<dbReference type="InterPro" id="IPR013783">
    <property type="entry name" value="Ig-like_fold"/>
</dbReference>
<proteinExistence type="predicted"/>
<dbReference type="Pfam" id="PF17390">
    <property type="entry name" value="Bac_rhamnosid_C"/>
    <property type="match status" value="1"/>
</dbReference>
<dbReference type="Gene3D" id="2.60.40.10">
    <property type="entry name" value="Immunoglobulins"/>
    <property type="match status" value="1"/>
</dbReference>
<feature type="signal peptide" evidence="4">
    <location>
        <begin position="1"/>
        <end position="21"/>
    </location>
</feature>
<dbReference type="AlphaFoldDB" id="A0A2T3HMN5"/>
<dbReference type="Pfam" id="PF17389">
    <property type="entry name" value="Bac_rhamnosid6H"/>
    <property type="match status" value="1"/>
</dbReference>
<dbReference type="InterPro" id="IPR003961">
    <property type="entry name" value="FN3_dom"/>
</dbReference>
<dbReference type="GO" id="GO:0030596">
    <property type="term" value="F:alpha-L-rhamnosidase activity"/>
    <property type="evidence" value="ECO:0007669"/>
    <property type="project" value="UniProtKB-EC"/>
</dbReference>
<dbReference type="PANTHER" id="PTHR33307">
    <property type="entry name" value="ALPHA-RHAMNOSIDASE (EUROFUNG)"/>
    <property type="match status" value="1"/>
</dbReference>
<organism evidence="6 7">
    <name type="scientific">Pedobacter yulinensis</name>
    <dbReference type="NCBI Taxonomy" id="2126353"/>
    <lineage>
        <taxon>Bacteria</taxon>
        <taxon>Pseudomonadati</taxon>
        <taxon>Bacteroidota</taxon>
        <taxon>Sphingobacteriia</taxon>
        <taxon>Sphingobacteriales</taxon>
        <taxon>Sphingobacteriaceae</taxon>
        <taxon>Pedobacter</taxon>
    </lineage>
</organism>
<dbReference type="InterPro" id="IPR035396">
    <property type="entry name" value="Bac_rhamnosid6H"/>
</dbReference>
<evidence type="ECO:0000313" key="6">
    <source>
        <dbReference type="EMBL" id="PST83705.1"/>
    </source>
</evidence>
<dbReference type="InterPro" id="IPR035398">
    <property type="entry name" value="Bac_rhamnosid_C"/>
</dbReference>
<dbReference type="Pfam" id="PF25788">
    <property type="entry name" value="Ig_Rha78A_N"/>
    <property type="match status" value="1"/>
</dbReference>